<evidence type="ECO:0000313" key="2">
    <source>
        <dbReference type="Proteomes" id="UP000018747"/>
    </source>
</evidence>
<evidence type="ECO:0000313" key="1">
    <source>
        <dbReference type="EMBL" id="EQA60836.1"/>
    </source>
</evidence>
<gene>
    <name evidence="1" type="ORF">LEP1GSC062_1720</name>
</gene>
<accession>V6HUA8</accession>
<dbReference type="Proteomes" id="UP000018747">
    <property type="component" value="Unassembled WGS sequence"/>
</dbReference>
<keyword evidence="2" id="KW-1185">Reference proteome</keyword>
<dbReference type="AlphaFoldDB" id="V6HUA8"/>
<protein>
    <submittedName>
        <fullName evidence="1">Uncharacterized protein</fullName>
    </submittedName>
</protein>
<organism evidence="1 2">
    <name type="scientific">Leptospira alexanderi serovar Manhao 3 str. L 60</name>
    <dbReference type="NCBI Taxonomy" id="1049759"/>
    <lineage>
        <taxon>Bacteria</taxon>
        <taxon>Pseudomonadati</taxon>
        <taxon>Spirochaetota</taxon>
        <taxon>Spirochaetia</taxon>
        <taxon>Leptospirales</taxon>
        <taxon>Leptospiraceae</taxon>
        <taxon>Leptospira</taxon>
    </lineage>
</organism>
<dbReference type="EMBL" id="AHMT02000053">
    <property type="protein sequence ID" value="EQA60836.1"/>
    <property type="molecule type" value="Genomic_DNA"/>
</dbReference>
<proteinExistence type="predicted"/>
<comment type="caution">
    <text evidence="1">The sequence shown here is derived from an EMBL/GenBank/DDBJ whole genome shotgun (WGS) entry which is preliminary data.</text>
</comment>
<sequence length="48" mass="5902">MDRKNSFGIFGRDLGYKLTDYRILQTQFKKEWLTEPRRKSIFPKTFPF</sequence>
<name>V6HUA8_9LEPT</name>
<reference evidence="1" key="1">
    <citation type="submission" date="2013-05" db="EMBL/GenBank/DDBJ databases">
        <authorList>
            <person name="Harkins D.M."/>
            <person name="Durkin A.S."/>
            <person name="Brinkac L.M."/>
            <person name="Haft D.H."/>
            <person name="Selengut J.D."/>
            <person name="Sanka R."/>
            <person name="DePew J."/>
            <person name="Purushe J."/>
            <person name="Hartskeerl R.A."/>
            <person name="Ahmed A."/>
            <person name="van der Linden H."/>
            <person name="Goris M.G.A."/>
            <person name="Vinetz J.M."/>
            <person name="Sutton G.G."/>
            <person name="Nierman W.C."/>
            <person name="Fouts D.E."/>
        </authorList>
    </citation>
    <scope>NUCLEOTIDE SEQUENCE [LARGE SCALE GENOMIC DNA]</scope>
    <source>
        <strain evidence="1">L 60</strain>
    </source>
</reference>